<proteinExistence type="predicted"/>
<keyword evidence="1" id="KW-0732">Signal</keyword>
<evidence type="ECO:0000313" key="3">
    <source>
        <dbReference type="Proteomes" id="UP000002282"/>
    </source>
</evidence>
<reference evidence="2 3" key="2">
    <citation type="journal article" date="2007" name="PLoS Biol.">
        <title>Principles of genome evolution in the Drosophila melanogaster species group.</title>
        <authorList>
            <person name="Ranz J.M."/>
            <person name="Maurin D."/>
            <person name="Chan Y.S."/>
            <person name="von Grotthuss M."/>
            <person name="Hillier L.W."/>
            <person name="Roote J."/>
            <person name="Ashburner M."/>
            <person name="Bergman C.M."/>
        </authorList>
    </citation>
    <scope>NUCLEOTIDE SEQUENCE [LARGE SCALE GENOMIC DNA]</scope>
    <source>
        <strain evidence="3">Tai18E2 / Tucson 14021-0261.01</strain>
    </source>
</reference>
<dbReference type="Proteomes" id="UP000002282">
    <property type="component" value="Chromosome X"/>
</dbReference>
<accession>B4Q075</accession>
<dbReference type="KEGG" id="dya:Dyak_GE16336"/>
<evidence type="ECO:0000313" key="2">
    <source>
        <dbReference type="EMBL" id="EDX01227.1"/>
    </source>
</evidence>
<sequence>MFNKTIVIALLVCACYLGTIEARPGLTDVVSGPAGQIAGPLALGALTGGAGGIASSLPAQLTSALGQPGPLAQGLGGITG</sequence>
<dbReference type="EMBL" id="CM000162">
    <property type="protein sequence ID" value="EDX01227.1"/>
    <property type="molecule type" value="Genomic_DNA"/>
</dbReference>
<name>B4Q075_DROYA</name>
<dbReference type="AlphaFoldDB" id="B4Q075"/>
<organism evidence="2 3">
    <name type="scientific">Drosophila yakuba</name>
    <name type="common">Fruit fly</name>
    <dbReference type="NCBI Taxonomy" id="7245"/>
    <lineage>
        <taxon>Eukaryota</taxon>
        <taxon>Metazoa</taxon>
        <taxon>Ecdysozoa</taxon>
        <taxon>Arthropoda</taxon>
        <taxon>Hexapoda</taxon>
        <taxon>Insecta</taxon>
        <taxon>Pterygota</taxon>
        <taxon>Neoptera</taxon>
        <taxon>Endopterygota</taxon>
        <taxon>Diptera</taxon>
        <taxon>Brachycera</taxon>
        <taxon>Muscomorpha</taxon>
        <taxon>Ephydroidea</taxon>
        <taxon>Drosophilidae</taxon>
        <taxon>Drosophila</taxon>
        <taxon>Sophophora</taxon>
    </lineage>
</organism>
<keyword evidence="3" id="KW-1185">Reference proteome</keyword>
<dbReference type="PROSITE" id="PS51257">
    <property type="entry name" value="PROKAR_LIPOPROTEIN"/>
    <property type="match status" value="1"/>
</dbReference>
<feature type="chain" id="PRO_5002819246" evidence="1">
    <location>
        <begin position="23"/>
        <end position="80"/>
    </location>
</feature>
<reference evidence="2 3" key="1">
    <citation type="journal article" date="2007" name="Nature">
        <title>Evolution of genes and genomes on the Drosophila phylogeny.</title>
        <authorList>
            <consortium name="Drosophila 12 Genomes Consortium"/>
            <person name="Clark A.G."/>
            <person name="Eisen M.B."/>
            <person name="Smith D.R."/>
            <person name="Bergman C.M."/>
            <person name="Oliver B."/>
            <person name="Markow T.A."/>
            <person name="Kaufman T.C."/>
            <person name="Kellis M."/>
            <person name="Gelbart W."/>
            <person name="Iyer V.N."/>
            <person name="Pollard D.A."/>
            <person name="Sackton T.B."/>
            <person name="Larracuente A.M."/>
            <person name="Singh N.D."/>
            <person name="Abad J.P."/>
            <person name="Abt D.N."/>
            <person name="Adryan B."/>
            <person name="Aguade M."/>
            <person name="Akashi H."/>
            <person name="Anderson W.W."/>
            <person name="Aquadro C.F."/>
            <person name="Ardell D.H."/>
            <person name="Arguello R."/>
            <person name="Artieri C.G."/>
            <person name="Barbash D.A."/>
            <person name="Barker D."/>
            <person name="Barsanti P."/>
            <person name="Batterham P."/>
            <person name="Batzoglou S."/>
            <person name="Begun D."/>
            <person name="Bhutkar A."/>
            <person name="Blanco E."/>
            <person name="Bosak S.A."/>
            <person name="Bradley R.K."/>
            <person name="Brand A.D."/>
            <person name="Brent M.R."/>
            <person name="Brooks A.N."/>
            <person name="Brown R.H."/>
            <person name="Butlin R.K."/>
            <person name="Caggese C."/>
            <person name="Calvi B.R."/>
            <person name="Bernardo de Carvalho A."/>
            <person name="Caspi A."/>
            <person name="Castrezana S."/>
            <person name="Celniker S.E."/>
            <person name="Chang J.L."/>
            <person name="Chapple C."/>
            <person name="Chatterji S."/>
            <person name="Chinwalla A."/>
            <person name="Civetta A."/>
            <person name="Clifton S.W."/>
            <person name="Comeron J.M."/>
            <person name="Costello J.C."/>
            <person name="Coyne J.A."/>
            <person name="Daub J."/>
            <person name="David R.G."/>
            <person name="Delcher A.L."/>
            <person name="Delehaunty K."/>
            <person name="Do C.B."/>
            <person name="Ebling H."/>
            <person name="Edwards K."/>
            <person name="Eickbush T."/>
            <person name="Evans J.D."/>
            <person name="Filipski A."/>
            <person name="Findeiss S."/>
            <person name="Freyhult E."/>
            <person name="Fulton L."/>
            <person name="Fulton R."/>
            <person name="Garcia A.C."/>
            <person name="Gardiner A."/>
            <person name="Garfield D.A."/>
            <person name="Garvin B.E."/>
            <person name="Gibson G."/>
            <person name="Gilbert D."/>
            <person name="Gnerre S."/>
            <person name="Godfrey J."/>
            <person name="Good R."/>
            <person name="Gotea V."/>
            <person name="Gravely B."/>
            <person name="Greenberg A.J."/>
            <person name="Griffiths-Jones S."/>
            <person name="Gross S."/>
            <person name="Guigo R."/>
            <person name="Gustafson E.A."/>
            <person name="Haerty W."/>
            <person name="Hahn M.W."/>
            <person name="Halligan D.L."/>
            <person name="Halpern A.L."/>
            <person name="Halter G.M."/>
            <person name="Han M.V."/>
            <person name="Heger A."/>
            <person name="Hillier L."/>
            <person name="Hinrichs A.S."/>
            <person name="Holmes I."/>
            <person name="Hoskins R.A."/>
            <person name="Hubisz M.J."/>
            <person name="Hultmark D."/>
            <person name="Huntley M.A."/>
            <person name="Jaffe D.B."/>
            <person name="Jagadeeshan S."/>
            <person name="Jeck W.R."/>
            <person name="Johnson J."/>
            <person name="Jones C.D."/>
            <person name="Jordan W.C."/>
            <person name="Karpen G.H."/>
            <person name="Kataoka E."/>
            <person name="Keightley P.D."/>
            <person name="Kheradpour P."/>
            <person name="Kirkness E.F."/>
            <person name="Koerich L.B."/>
            <person name="Kristiansen K."/>
            <person name="Kudrna D."/>
            <person name="Kulathinal R.J."/>
            <person name="Kumar S."/>
            <person name="Kwok R."/>
            <person name="Lander E."/>
            <person name="Langley C.H."/>
            <person name="Lapoint R."/>
            <person name="Lazzaro B.P."/>
            <person name="Lee S.J."/>
            <person name="Levesque L."/>
            <person name="Li R."/>
            <person name="Lin C.F."/>
            <person name="Lin M.F."/>
            <person name="Lindblad-Toh K."/>
            <person name="Llopart A."/>
            <person name="Long M."/>
            <person name="Low L."/>
            <person name="Lozovsky E."/>
            <person name="Lu J."/>
            <person name="Luo M."/>
            <person name="Machado C.A."/>
            <person name="Makalowski W."/>
            <person name="Marzo M."/>
            <person name="Matsuda M."/>
            <person name="Matzkin L."/>
            <person name="McAllister B."/>
            <person name="McBride C.S."/>
            <person name="McKernan B."/>
            <person name="McKernan K."/>
            <person name="Mendez-Lago M."/>
            <person name="Minx P."/>
            <person name="Mollenhauer M.U."/>
            <person name="Montooth K."/>
            <person name="Mount S.M."/>
            <person name="Mu X."/>
            <person name="Myers E."/>
            <person name="Negre B."/>
            <person name="Newfeld S."/>
            <person name="Nielsen R."/>
            <person name="Noor M.A."/>
            <person name="O'Grady P."/>
            <person name="Pachter L."/>
            <person name="Papaceit M."/>
            <person name="Parisi M.J."/>
            <person name="Parisi M."/>
            <person name="Parts L."/>
            <person name="Pedersen J.S."/>
            <person name="Pesole G."/>
            <person name="Phillippy A.M."/>
            <person name="Ponting C.P."/>
            <person name="Pop M."/>
            <person name="Porcelli D."/>
            <person name="Powell J.R."/>
            <person name="Prohaska S."/>
            <person name="Pruitt K."/>
            <person name="Puig M."/>
            <person name="Quesneville H."/>
            <person name="Ram K.R."/>
            <person name="Rand D."/>
            <person name="Rasmussen M.D."/>
            <person name="Reed L.K."/>
            <person name="Reenan R."/>
            <person name="Reily A."/>
            <person name="Remington K.A."/>
            <person name="Rieger T.T."/>
            <person name="Ritchie M.G."/>
            <person name="Robin C."/>
            <person name="Rogers Y.H."/>
            <person name="Rohde C."/>
            <person name="Rozas J."/>
            <person name="Rubenfield M.J."/>
            <person name="Ruiz A."/>
            <person name="Russo S."/>
            <person name="Salzberg S.L."/>
            <person name="Sanchez-Gracia A."/>
            <person name="Saranga D.J."/>
            <person name="Sato H."/>
            <person name="Schaeffer S.W."/>
            <person name="Schatz M.C."/>
            <person name="Schlenke T."/>
            <person name="Schwartz R."/>
            <person name="Segarra C."/>
            <person name="Singh R.S."/>
            <person name="Sirot L."/>
            <person name="Sirota M."/>
            <person name="Sisneros N.B."/>
            <person name="Smith C.D."/>
            <person name="Smith T.F."/>
            <person name="Spieth J."/>
            <person name="Stage D.E."/>
            <person name="Stark A."/>
            <person name="Stephan W."/>
            <person name="Strausberg R.L."/>
            <person name="Strempel S."/>
            <person name="Sturgill D."/>
            <person name="Sutton G."/>
            <person name="Sutton G.G."/>
            <person name="Tao W."/>
            <person name="Teichmann S."/>
            <person name="Tobari Y.N."/>
            <person name="Tomimura Y."/>
            <person name="Tsolas J.M."/>
            <person name="Valente V.L."/>
            <person name="Venter E."/>
            <person name="Venter J.C."/>
            <person name="Vicario S."/>
            <person name="Vieira F.G."/>
            <person name="Vilella A.J."/>
            <person name="Villasante A."/>
            <person name="Walenz B."/>
            <person name="Wang J."/>
            <person name="Wasserman M."/>
            <person name="Watts T."/>
            <person name="Wilson D."/>
            <person name="Wilson R.K."/>
            <person name="Wing R.A."/>
            <person name="Wolfner M.F."/>
            <person name="Wong A."/>
            <person name="Wong G.K."/>
            <person name="Wu C.I."/>
            <person name="Wu G."/>
            <person name="Yamamoto D."/>
            <person name="Yang H.P."/>
            <person name="Yang S.P."/>
            <person name="Yorke J.A."/>
            <person name="Yoshida K."/>
            <person name="Zdobnov E."/>
            <person name="Zhang P."/>
            <person name="Zhang Y."/>
            <person name="Zimin A.V."/>
            <person name="Baldwin J."/>
            <person name="Abdouelleil A."/>
            <person name="Abdulkadir J."/>
            <person name="Abebe A."/>
            <person name="Abera B."/>
            <person name="Abreu J."/>
            <person name="Acer S.C."/>
            <person name="Aftuck L."/>
            <person name="Alexander A."/>
            <person name="An P."/>
            <person name="Anderson E."/>
            <person name="Anderson S."/>
            <person name="Arachi H."/>
            <person name="Azer M."/>
            <person name="Bachantsang P."/>
            <person name="Barry A."/>
            <person name="Bayul T."/>
            <person name="Berlin A."/>
            <person name="Bessette D."/>
            <person name="Bloom T."/>
            <person name="Blye J."/>
            <person name="Boguslavskiy L."/>
            <person name="Bonnet C."/>
            <person name="Boukhgalter B."/>
            <person name="Bourzgui I."/>
            <person name="Brown A."/>
            <person name="Cahill P."/>
            <person name="Channer S."/>
            <person name="Cheshatsang Y."/>
            <person name="Chuda L."/>
            <person name="Citroen M."/>
            <person name="Collymore A."/>
            <person name="Cooke P."/>
            <person name="Costello M."/>
            <person name="D'Aco K."/>
            <person name="Daza R."/>
            <person name="De Haan G."/>
            <person name="DeGray S."/>
            <person name="DeMaso C."/>
            <person name="Dhargay N."/>
            <person name="Dooley K."/>
            <person name="Dooley E."/>
            <person name="Doricent M."/>
            <person name="Dorje P."/>
            <person name="Dorjee K."/>
            <person name="Dupes A."/>
            <person name="Elong R."/>
            <person name="Falk J."/>
            <person name="Farina A."/>
            <person name="Faro S."/>
            <person name="Ferguson D."/>
            <person name="Fisher S."/>
            <person name="Foley C.D."/>
            <person name="Franke A."/>
            <person name="Friedrich D."/>
            <person name="Gadbois L."/>
            <person name="Gearin G."/>
            <person name="Gearin C.R."/>
            <person name="Giannoukos G."/>
            <person name="Goode T."/>
            <person name="Graham J."/>
            <person name="Grandbois E."/>
            <person name="Grewal S."/>
            <person name="Gyaltsen K."/>
            <person name="Hafez N."/>
            <person name="Hagos B."/>
            <person name="Hall J."/>
            <person name="Henson C."/>
            <person name="Hollinger A."/>
            <person name="Honan T."/>
            <person name="Huard M.D."/>
            <person name="Hughes L."/>
            <person name="Hurhula B."/>
            <person name="Husby M.E."/>
            <person name="Kamat A."/>
            <person name="Kanga B."/>
            <person name="Kashin S."/>
            <person name="Khazanovich D."/>
            <person name="Kisner P."/>
            <person name="Lance K."/>
            <person name="Lara M."/>
            <person name="Lee W."/>
            <person name="Lennon N."/>
            <person name="Letendre F."/>
            <person name="LeVine R."/>
            <person name="Lipovsky A."/>
            <person name="Liu X."/>
            <person name="Liu J."/>
            <person name="Liu S."/>
            <person name="Lokyitsang T."/>
            <person name="Lokyitsang Y."/>
            <person name="Lubonja R."/>
            <person name="Lui A."/>
            <person name="MacDonald P."/>
            <person name="Magnisalis V."/>
            <person name="Maru K."/>
            <person name="Matthews C."/>
            <person name="McCusker W."/>
            <person name="McDonough S."/>
            <person name="Mehta T."/>
            <person name="Meldrim J."/>
            <person name="Meneus L."/>
            <person name="Mihai O."/>
            <person name="Mihalev A."/>
            <person name="Mihova T."/>
            <person name="Mittelman R."/>
            <person name="Mlenga V."/>
            <person name="Montmayeur A."/>
            <person name="Mulrain L."/>
            <person name="Navidi A."/>
            <person name="Naylor J."/>
            <person name="Negash T."/>
            <person name="Nguyen T."/>
            <person name="Nguyen N."/>
            <person name="Nicol R."/>
            <person name="Norbu C."/>
            <person name="Norbu N."/>
            <person name="Novod N."/>
            <person name="O'Neill B."/>
            <person name="Osman S."/>
            <person name="Markiewicz E."/>
            <person name="Oyono O.L."/>
            <person name="Patti C."/>
            <person name="Phunkhang P."/>
            <person name="Pierre F."/>
            <person name="Priest M."/>
            <person name="Raghuraman S."/>
            <person name="Rege F."/>
            <person name="Reyes R."/>
            <person name="Rise C."/>
            <person name="Rogov P."/>
            <person name="Ross K."/>
            <person name="Ryan E."/>
            <person name="Settipalli S."/>
            <person name="Shea T."/>
            <person name="Sherpa N."/>
            <person name="Shi L."/>
            <person name="Shih D."/>
            <person name="Sparrow T."/>
            <person name="Spaulding J."/>
            <person name="Stalker J."/>
            <person name="Stange-Thomann N."/>
            <person name="Stavropoulos S."/>
            <person name="Stone C."/>
            <person name="Strader C."/>
            <person name="Tesfaye S."/>
            <person name="Thomson T."/>
            <person name="Thoulutsang Y."/>
            <person name="Thoulutsang D."/>
            <person name="Topham K."/>
            <person name="Topping I."/>
            <person name="Tsamla T."/>
            <person name="Vassiliev H."/>
            <person name="Vo A."/>
            <person name="Wangchuk T."/>
            <person name="Wangdi T."/>
            <person name="Weiand M."/>
            <person name="Wilkinson J."/>
            <person name="Wilson A."/>
            <person name="Yadav S."/>
            <person name="Young G."/>
            <person name="Yu Q."/>
            <person name="Zembek L."/>
            <person name="Zhong D."/>
            <person name="Zimmer A."/>
            <person name="Zwirko Z."/>
            <person name="Jaffe D.B."/>
            <person name="Alvarez P."/>
            <person name="Brockman W."/>
            <person name="Butler J."/>
            <person name="Chin C."/>
            <person name="Gnerre S."/>
            <person name="Grabherr M."/>
            <person name="Kleber M."/>
            <person name="Mauceli E."/>
            <person name="MacCallum I."/>
        </authorList>
    </citation>
    <scope>NUCLEOTIDE SEQUENCE [LARGE SCALE GENOMIC DNA]</scope>
    <source>
        <strain evidence="3">Tai18E2 / Tucson 14021-0261.01</strain>
    </source>
</reference>
<protein>
    <submittedName>
        <fullName evidence="2">Uncharacterized protein</fullName>
    </submittedName>
</protein>
<gene>
    <name evidence="2" type="primary">Dyak\GE16336</name>
    <name evidence="2" type="synonym">dyak_GLEANR_17768</name>
    <name evidence="2" type="synonym">GE16336</name>
    <name evidence="2" type="ORF">Dyak_GE16336</name>
</gene>
<dbReference type="HOGENOM" id="CLU_2560685_0_0_1"/>
<feature type="signal peptide" evidence="1">
    <location>
        <begin position="1"/>
        <end position="22"/>
    </location>
</feature>
<evidence type="ECO:0000256" key="1">
    <source>
        <dbReference type="SAM" id="SignalP"/>
    </source>
</evidence>
<dbReference type="OrthoDB" id="7871224at2759"/>